<dbReference type="Gene3D" id="1.25.40.10">
    <property type="entry name" value="Tetratricopeptide repeat domain"/>
    <property type="match status" value="1"/>
</dbReference>
<dbReference type="STRING" id="644352.J3P7T1"/>
<reference evidence="5" key="2">
    <citation type="submission" date="2010-07" db="EMBL/GenBank/DDBJ databases">
        <authorList>
            <consortium name="The Broad Institute Genome Sequencing Platform"/>
            <consortium name="Broad Institute Genome Sequencing Center for Infectious Disease"/>
            <person name="Ma L.-J."/>
            <person name="Dead R."/>
            <person name="Young S."/>
            <person name="Zeng Q."/>
            <person name="Koehrsen M."/>
            <person name="Alvarado L."/>
            <person name="Berlin A."/>
            <person name="Chapman S.B."/>
            <person name="Chen Z."/>
            <person name="Freedman E."/>
            <person name="Gellesch M."/>
            <person name="Goldberg J."/>
            <person name="Griggs A."/>
            <person name="Gujja S."/>
            <person name="Heilman E.R."/>
            <person name="Heiman D."/>
            <person name="Hepburn T."/>
            <person name="Howarth C."/>
            <person name="Jen D."/>
            <person name="Larson L."/>
            <person name="Mehta T."/>
            <person name="Neiman D."/>
            <person name="Pearson M."/>
            <person name="Roberts A."/>
            <person name="Saif S."/>
            <person name="Shea T."/>
            <person name="Shenoy N."/>
            <person name="Sisk P."/>
            <person name="Stolte C."/>
            <person name="Sykes S."/>
            <person name="Walk T."/>
            <person name="White J."/>
            <person name="Yandava C."/>
            <person name="Haas B."/>
            <person name="Nusbaum C."/>
            <person name="Birren B."/>
        </authorList>
    </citation>
    <scope>NUCLEOTIDE SEQUENCE</scope>
    <source>
        <strain evidence="5">R3-111a-1</strain>
    </source>
</reference>
<dbReference type="Pfam" id="PF10373">
    <property type="entry name" value="EST1_DNA_bind"/>
    <property type="match status" value="1"/>
</dbReference>
<dbReference type="InterPro" id="IPR019458">
    <property type="entry name" value="Est1-like_N"/>
</dbReference>
<dbReference type="PANTHER" id="PTHR15696">
    <property type="entry name" value="SMG-7 SUPPRESSOR WITH MORPHOLOGICAL EFFECT ON GENITALIA PROTEIN 7"/>
    <property type="match status" value="1"/>
</dbReference>
<evidence type="ECO:0000256" key="2">
    <source>
        <dbReference type="SAM" id="MobiDB-lite"/>
    </source>
</evidence>
<dbReference type="SUPFAM" id="SSF48452">
    <property type="entry name" value="TPR-like"/>
    <property type="match status" value="1"/>
</dbReference>
<feature type="domain" description="DNA/RNA-binding" evidence="3">
    <location>
        <begin position="201"/>
        <end position="485"/>
    </location>
</feature>
<keyword evidence="1" id="KW-0866">Nonsense-mediated mRNA decay</keyword>
<sequence length="949" mass="104517">MATAAAPSVAEIWKEALRYRRILDKKAEALHKTVGNGNENAYFGTLDEALSAFRLGSVATVFNDFNFATEKKVDKQLWQAHALINNKYRSVLAVLGSKTDPKVVLHRQVERKYGKFLRTSQSFYKGYLQRLSKRYPIPELERVAHSIKTEDAAQVEVAPDRDADINAKVLVSCHATLLHLGDLSRYRGQVERKTHTFDKPLAYYSLANDLIPNSGYGHHQMAVVFLGEKDKDLAAVYHLYRALAVQEPHPNALQNLEVEFKKLRPSSPPRGRNASLDPQVTLATWFVKLQAIFYTGETLPQQAELEGEVAHRMQMLLVTKDSNEVLMMMTLTNITAYYIARQRAEKKWSVELSQSCQFMLSFNIRMILAVSRVVMKEIKGALEAMPGEEPESASASTKETDRFLAVMTTGVPILRIFMIWICLHRADLVKYADHLPHLVEAHASLAETISLLIEAFRDEDLGISTAEYLLREDIETIGFEPLRNEAAPFVCRAMHYTLDGKQKQRLESDISKKLQDNVETLSRINDIINCGYFLATDPNYPLQLTQTQKGSKVLTTLTVAVGGGNDSHVQGSKRGTIATFATQPVTPQKPSAPTTPALHQAVRDSPKQEVEMANTNVPMQESCLAVEAEESTAVDFGVDGETLDRVNEFLMPPEVGSPKSPVMDETSYGMHSTTANEIFGALEPPATTPTSASKKAFPGLPWDLIYTPTPLRTSGNAAAGSPILAPPIVDFGQQYPSAIAVSPSEQVPMAAGLGAPVRQAQQALRNQVPSRQQSITEPGRHEMYDHERMEEVAKAATWKVDQRHHQTLVPTPRIPASNSLQSLSSLSSHSPAGATRQHRSSSYTATPFFQSSNFSPGPSGLPPINSPWGLPPAARVAHVSQNNRTPTAPKWTESSIWGSEPVGSNGQAQSQAFYGSMKPSEDPSSTFEQDPTLLQAMANQTTAQAAGKL</sequence>
<dbReference type="Proteomes" id="UP000006039">
    <property type="component" value="Unassembled WGS sequence"/>
</dbReference>
<evidence type="ECO:0000313" key="5">
    <source>
        <dbReference type="EMBL" id="EJT72714.1"/>
    </source>
</evidence>
<gene>
    <name evidence="6" type="primary">20350031</name>
    <name evidence="5" type="ORF">GGTG_09573</name>
</gene>
<protein>
    <recommendedName>
        <fullName evidence="1">Nonsense-mediated mRNA decay factor</fullName>
    </recommendedName>
</protein>
<proteinExistence type="predicted"/>
<dbReference type="OrthoDB" id="69928at2759"/>
<feature type="region of interest" description="Disordered" evidence="2">
    <location>
        <begin position="901"/>
        <end position="930"/>
    </location>
</feature>
<accession>J3P7T1</accession>
<dbReference type="InterPro" id="IPR011990">
    <property type="entry name" value="TPR-like_helical_dom_sf"/>
</dbReference>
<feature type="region of interest" description="Disordered" evidence="2">
    <location>
        <begin position="765"/>
        <end position="785"/>
    </location>
</feature>
<dbReference type="PANTHER" id="PTHR15696:SF36">
    <property type="entry name" value="NONSENSE-MEDIATED MRNA DECAY FACTOR"/>
    <property type="match status" value="1"/>
</dbReference>
<feature type="compositionally biased region" description="Polar residues" evidence="2">
    <location>
        <begin position="840"/>
        <end position="856"/>
    </location>
</feature>
<evidence type="ECO:0000259" key="4">
    <source>
        <dbReference type="Pfam" id="PF10374"/>
    </source>
</evidence>
<evidence type="ECO:0000256" key="1">
    <source>
        <dbReference type="RuleBase" id="RU369098"/>
    </source>
</evidence>
<dbReference type="EnsemblFungi" id="EJT72714">
    <property type="protein sequence ID" value="EJT72714"/>
    <property type="gene ID" value="GGTG_09573"/>
</dbReference>
<keyword evidence="7" id="KW-1185">Reference proteome</keyword>
<dbReference type="InterPro" id="IPR045153">
    <property type="entry name" value="Est1/Ebs1-like"/>
</dbReference>
<reference evidence="7" key="1">
    <citation type="submission" date="2010-07" db="EMBL/GenBank/DDBJ databases">
        <title>The genome sequence of Gaeumannomyces graminis var. tritici strain R3-111a-1.</title>
        <authorList>
            <consortium name="The Broad Institute Genome Sequencing Platform"/>
            <person name="Ma L.-J."/>
            <person name="Dead R."/>
            <person name="Young S."/>
            <person name="Zeng Q."/>
            <person name="Koehrsen M."/>
            <person name="Alvarado L."/>
            <person name="Berlin A."/>
            <person name="Chapman S.B."/>
            <person name="Chen Z."/>
            <person name="Freedman E."/>
            <person name="Gellesch M."/>
            <person name="Goldberg J."/>
            <person name="Griggs A."/>
            <person name="Gujja S."/>
            <person name="Heilman E.R."/>
            <person name="Heiman D."/>
            <person name="Hepburn T."/>
            <person name="Howarth C."/>
            <person name="Jen D."/>
            <person name="Larson L."/>
            <person name="Mehta T."/>
            <person name="Neiman D."/>
            <person name="Pearson M."/>
            <person name="Roberts A."/>
            <person name="Saif S."/>
            <person name="Shea T."/>
            <person name="Shenoy N."/>
            <person name="Sisk P."/>
            <person name="Stolte C."/>
            <person name="Sykes S."/>
            <person name="Walk T."/>
            <person name="White J."/>
            <person name="Yandava C."/>
            <person name="Haas B."/>
            <person name="Nusbaum C."/>
            <person name="Birren B."/>
        </authorList>
    </citation>
    <scope>NUCLEOTIDE SEQUENCE [LARGE SCALE GENOMIC DNA]</scope>
    <source>
        <strain evidence="7">R3-111a-1</strain>
    </source>
</reference>
<dbReference type="AlphaFoldDB" id="J3P7T1"/>
<dbReference type="eggNOG" id="KOG2162">
    <property type="taxonomic scope" value="Eukaryota"/>
</dbReference>
<dbReference type="Pfam" id="PF10374">
    <property type="entry name" value="EST1"/>
    <property type="match status" value="1"/>
</dbReference>
<evidence type="ECO:0000259" key="3">
    <source>
        <dbReference type="Pfam" id="PF10373"/>
    </source>
</evidence>
<keyword evidence="1" id="KW-0539">Nucleus</keyword>
<dbReference type="GeneID" id="20350031"/>
<dbReference type="VEuPathDB" id="FungiDB:GGTG_09573"/>
<dbReference type="InterPro" id="IPR018834">
    <property type="entry name" value="DNA/RNA-bd_Est1-type"/>
</dbReference>
<evidence type="ECO:0000313" key="7">
    <source>
        <dbReference type="Proteomes" id="UP000006039"/>
    </source>
</evidence>
<feature type="compositionally biased region" description="Polar residues" evidence="2">
    <location>
        <begin position="901"/>
        <end position="913"/>
    </location>
</feature>
<dbReference type="GO" id="GO:0005634">
    <property type="term" value="C:nucleus"/>
    <property type="evidence" value="ECO:0007669"/>
    <property type="project" value="UniProtKB-SubCell"/>
</dbReference>
<dbReference type="GO" id="GO:0000184">
    <property type="term" value="P:nuclear-transcribed mRNA catabolic process, nonsense-mediated decay"/>
    <property type="evidence" value="ECO:0007669"/>
    <property type="project" value="UniProtKB-KW"/>
</dbReference>
<reference evidence="6" key="4">
    <citation type="journal article" date="2015" name="G3 (Bethesda)">
        <title>Genome sequences of three phytopathogenic species of the Magnaporthaceae family of fungi.</title>
        <authorList>
            <person name="Okagaki L.H."/>
            <person name="Nunes C.C."/>
            <person name="Sailsbery J."/>
            <person name="Clay B."/>
            <person name="Brown D."/>
            <person name="John T."/>
            <person name="Oh Y."/>
            <person name="Young N."/>
            <person name="Fitzgerald M."/>
            <person name="Haas B.J."/>
            <person name="Zeng Q."/>
            <person name="Young S."/>
            <person name="Adiconis X."/>
            <person name="Fan L."/>
            <person name="Levin J.Z."/>
            <person name="Mitchell T.K."/>
            <person name="Okubara P.A."/>
            <person name="Farman M.L."/>
            <person name="Kohn L.M."/>
            <person name="Birren B."/>
            <person name="Ma L.-J."/>
            <person name="Dean R.A."/>
        </authorList>
    </citation>
    <scope>NUCLEOTIDE SEQUENCE</scope>
    <source>
        <strain evidence="6">R3-111a-1</strain>
    </source>
</reference>
<evidence type="ECO:0000313" key="6">
    <source>
        <dbReference type="EnsemblFungi" id="EJT72714"/>
    </source>
</evidence>
<comment type="function">
    <text evidence="1">Plays a role in nonsense-mediated mRNA decay.</text>
</comment>
<dbReference type="RefSeq" id="XP_009225688.1">
    <property type="nucleotide sequence ID" value="XM_009227424.1"/>
</dbReference>
<comment type="subcellular location">
    <subcellularLocation>
        <location evidence="1">Nucleus</location>
    </subcellularLocation>
</comment>
<dbReference type="HOGENOM" id="CLU_013363_0_0_1"/>
<feature type="region of interest" description="Disordered" evidence="2">
    <location>
        <begin position="808"/>
        <end position="866"/>
    </location>
</feature>
<reference evidence="5" key="3">
    <citation type="submission" date="2010-09" db="EMBL/GenBank/DDBJ databases">
        <title>Annotation of Gaeumannomyces graminis var. tritici R3-111a-1.</title>
        <authorList>
            <consortium name="The Broad Institute Genome Sequencing Platform"/>
            <person name="Ma L.-J."/>
            <person name="Dead R."/>
            <person name="Young S.K."/>
            <person name="Zeng Q."/>
            <person name="Gargeya S."/>
            <person name="Fitzgerald M."/>
            <person name="Haas B."/>
            <person name="Abouelleil A."/>
            <person name="Alvarado L."/>
            <person name="Arachchi H.M."/>
            <person name="Berlin A."/>
            <person name="Brown A."/>
            <person name="Chapman S.B."/>
            <person name="Chen Z."/>
            <person name="Dunbar C."/>
            <person name="Freedman E."/>
            <person name="Gearin G."/>
            <person name="Gellesch M."/>
            <person name="Goldberg J."/>
            <person name="Griggs A."/>
            <person name="Gujja S."/>
            <person name="Heiman D."/>
            <person name="Howarth C."/>
            <person name="Larson L."/>
            <person name="Lui A."/>
            <person name="MacDonald P.J.P."/>
            <person name="Mehta T."/>
            <person name="Montmayeur A."/>
            <person name="Murphy C."/>
            <person name="Neiman D."/>
            <person name="Pearson M."/>
            <person name="Priest M."/>
            <person name="Roberts A."/>
            <person name="Saif S."/>
            <person name="Shea T."/>
            <person name="Shenoy N."/>
            <person name="Sisk P."/>
            <person name="Stolte C."/>
            <person name="Sykes S."/>
            <person name="Yandava C."/>
            <person name="Wortman J."/>
            <person name="Nusbaum C."/>
            <person name="Birren B."/>
        </authorList>
    </citation>
    <scope>NUCLEOTIDE SEQUENCE</scope>
    <source>
        <strain evidence="5">R3-111a-1</strain>
    </source>
</reference>
<feature type="domain" description="Telomerase activating protein Est1-like N-terminal" evidence="4">
    <location>
        <begin position="72"/>
        <end position="191"/>
    </location>
</feature>
<reference evidence="6" key="5">
    <citation type="submission" date="2018-04" db="UniProtKB">
        <authorList>
            <consortium name="EnsemblFungi"/>
        </authorList>
    </citation>
    <scope>IDENTIFICATION</scope>
    <source>
        <strain evidence="6">R3-111a-1</strain>
    </source>
</reference>
<feature type="compositionally biased region" description="Low complexity" evidence="2">
    <location>
        <begin position="817"/>
        <end position="830"/>
    </location>
</feature>
<name>J3P7T1_GAET3</name>
<dbReference type="EMBL" id="GL385399">
    <property type="protein sequence ID" value="EJT72714.1"/>
    <property type="molecule type" value="Genomic_DNA"/>
</dbReference>
<feature type="compositionally biased region" description="Polar residues" evidence="2">
    <location>
        <begin position="765"/>
        <end position="776"/>
    </location>
</feature>
<organism evidence="5">
    <name type="scientific">Gaeumannomyces tritici (strain R3-111a-1)</name>
    <name type="common">Wheat and barley take-all root rot fungus</name>
    <name type="synonym">Gaeumannomyces graminis var. tritici</name>
    <dbReference type="NCBI Taxonomy" id="644352"/>
    <lineage>
        <taxon>Eukaryota</taxon>
        <taxon>Fungi</taxon>
        <taxon>Dikarya</taxon>
        <taxon>Ascomycota</taxon>
        <taxon>Pezizomycotina</taxon>
        <taxon>Sordariomycetes</taxon>
        <taxon>Sordariomycetidae</taxon>
        <taxon>Magnaporthales</taxon>
        <taxon>Magnaporthaceae</taxon>
        <taxon>Gaeumannomyces</taxon>
    </lineage>
</organism>